<dbReference type="AlphaFoldDB" id="R7TVP7"/>
<dbReference type="Proteomes" id="UP000014760">
    <property type="component" value="Unassembled WGS sequence"/>
</dbReference>
<dbReference type="OMA" id="AFECTEY"/>
<gene>
    <name evidence="3" type="ORF">CAPTEDRAFT_218172</name>
</gene>
<accession>R7TVP7</accession>
<protein>
    <recommendedName>
        <fullName evidence="2">Nucleotide-diphospho-sugar transferase domain-containing protein</fullName>
    </recommendedName>
</protein>
<dbReference type="InterPro" id="IPR005069">
    <property type="entry name" value="Nucl-diP-sugar_transferase"/>
</dbReference>
<evidence type="ECO:0000313" key="3">
    <source>
        <dbReference type="EMBL" id="ELT97963.1"/>
    </source>
</evidence>
<proteinExistence type="predicted"/>
<name>R7TVP7_CAPTE</name>
<dbReference type="Pfam" id="PF03407">
    <property type="entry name" value="Nucleotid_trans"/>
    <property type="match status" value="1"/>
</dbReference>
<evidence type="ECO:0000313" key="5">
    <source>
        <dbReference type="Proteomes" id="UP000014760"/>
    </source>
</evidence>
<evidence type="ECO:0000313" key="4">
    <source>
        <dbReference type="EnsemblMetazoa" id="CapteP218172"/>
    </source>
</evidence>
<evidence type="ECO:0000259" key="2">
    <source>
        <dbReference type="Pfam" id="PF03407"/>
    </source>
</evidence>
<dbReference type="PANTHER" id="PTHR47032:SF1">
    <property type="entry name" value="UDP-D-XYLOSE:L-FUCOSE ALPHA-1,3-D-XYLOSYLTRANSFERASE-RELATED"/>
    <property type="match status" value="1"/>
</dbReference>
<dbReference type="PANTHER" id="PTHR47032">
    <property type="entry name" value="UDP-D-XYLOSE:L-FUCOSE ALPHA-1,3-D-XYLOSYLTRANSFERASE-RELATED"/>
    <property type="match status" value="1"/>
</dbReference>
<dbReference type="EMBL" id="AMQN01010687">
    <property type="status" value="NOT_ANNOTATED_CDS"/>
    <property type="molecule type" value="Genomic_DNA"/>
</dbReference>
<feature type="chain" id="PRO_5008787390" description="Nucleotide-diphospho-sugar transferase domain-containing protein" evidence="1">
    <location>
        <begin position="23"/>
        <end position="509"/>
    </location>
</feature>
<dbReference type="GO" id="GO:0016757">
    <property type="term" value="F:glycosyltransferase activity"/>
    <property type="evidence" value="ECO:0007669"/>
    <property type="project" value="TreeGrafter"/>
</dbReference>
<organism evidence="3">
    <name type="scientific">Capitella teleta</name>
    <name type="common">Polychaete worm</name>
    <dbReference type="NCBI Taxonomy" id="283909"/>
    <lineage>
        <taxon>Eukaryota</taxon>
        <taxon>Metazoa</taxon>
        <taxon>Spiralia</taxon>
        <taxon>Lophotrochozoa</taxon>
        <taxon>Annelida</taxon>
        <taxon>Polychaeta</taxon>
        <taxon>Sedentaria</taxon>
        <taxon>Scolecida</taxon>
        <taxon>Capitellidae</taxon>
        <taxon>Capitella</taxon>
    </lineage>
</organism>
<dbReference type="OrthoDB" id="540503at2759"/>
<dbReference type="GO" id="GO:0005794">
    <property type="term" value="C:Golgi apparatus"/>
    <property type="evidence" value="ECO:0007669"/>
    <property type="project" value="TreeGrafter"/>
</dbReference>
<reference evidence="5" key="1">
    <citation type="submission" date="2012-12" db="EMBL/GenBank/DDBJ databases">
        <authorList>
            <person name="Hellsten U."/>
            <person name="Grimwood J."/>
            <person name="Chapman J.A."/>
            <person name="Shapiro H."/>
            <person name="Aerts A."/>
            <person name="Otillar R.P."/>
            <person name="Terry A.Y."/>
            <person name="Boore J.L."/>
            <person name="Simakov O."/>
            <person name="Marletaz F."/>
            <person name="Cho S.-J."/>
            <person name="Edsinger-Gonzales E."/>
            <person name="Havlak P."/>
            <person name="Kuo D.-H."/>
            <person name="Larsson T."/>
            <person name="Lv J."/>
            <person name="Arendt D."/>
            <person name="Savage R."/>
            <person name="Osoegawa K."/>
            <person name="de Jong P."/>
            <person name="Lindberg D.R."/>
            <person name="Seaver E.C."/>
            <person name="Weisblat D.A."/>
            <person name="Putnam N.H."/>
            <person name="Grigoriev I.V."/>
            <person name="Rokhsar D.S."/>
        </authorList>
    </citation>
    <scope>NUCLEOTIDE SEQUENCE</scope>
    <source>
        <strain evidence="5">I ESC-2004</strain>
    </source>
</reference>
<sequence>MRTGPVMFRWLLWLACACAVLTFILYQLLKASPDPHRNAISIKSEYLPYRFHRPKEKRRIFSPMATSTQSSTVLTTELPFDAISFSPLFWRLVGERAINSTVVVSIVDSDYFSFAVNFYQFSIVKQDIRNFLAICLDDVVSQQLSARGIPCALVNVSLNIGSGASDYGAKSYYQKTNLKTYIMLELLRHKYSVLLTDLDVTLFRDPWPHFTCTECDLHFQMDRVLLNSGFVFARPTPGSIQLYSKAWQYYVQYNKAHDQAYINMAARELTQKKLVRIHELPRKTFACGVYYFQQDGRMFYNHPPCEQCIMAHNNYIGSVSAKIYRLRENLLWVENENHYYDDPQRRYLTFTADTVFHMDAVQIEMHNRALKNALYISQLLNRTLIVPHFRCCDCRLQRCDLPRHRCSLLSVLRLKTFDKYFRDEYREHSFLKHPLVPSSIHQSVSPFINVSSTNLSQVKHTLQAYAEYAVMNMSALYGQILYVNEQRWQRVSNAVECSDYEQWQEGIAN</sequence>
<dbReference type="EnsemblMetazoa" id="CapteT218172">
    <property type="protein sequence ID" value="CapteP218172"/>
    <property type="gene ID" value="CapteG218172"/>
</dbReference>
<feature type="domain" description="Nucleotide-diphospho-sugar transferase" evidence="2">
    <location>
        <begin position="128"/>
        <end position="326"/>
    </location>
</feature>
<reference evidence="4" key="3">
    <citation type="submission" date="2015-06" db="UniProtKB">
        <authorList>
            <consortium name="EnsemblMetazoa"/>
        </authorList>
    </citation>
    <scope>IDENTIFICATION</scope>
</reference>
<dbReference type="HOGENOM" id="CLU_535574_0_0_1"/>
<dbReference type="EMBL" id="KB308384">
    <property type="protein sequence ID" value="ELT97963.1"/>
    <property type="molecule type" value="Genomic_DNA"/>
</dbReference>
<feature type="signal peptide" evidence="1">
    <location>
        <begin position="1"/>
        <end position="22"/>
    </location>
</feature>
<keyword evidence="5" id="KW-1185">Reference proteome</keyword>
<dbReference type="InterPro" id="IPR052636">
    <property type="entry name" value="UDP-D-xylose:L-fucose_XylT"/>
</dbReference>
<evidence type="ECO:0000256" key="1">
    <source>
        <dbReference type="SAM" id="SignalP"/>
    </source>
</evidence>
<reference evidence="3 5" key="2">
    <citation type="journal article" date="2013" name="Nature">
        <title>Insights into bilaterian evolution from three spiralian genomes.</title>
        <authorList>
            <person name="Simakov O."/>
            <person name="Marletaz F."/>
            <person name="Cho S.J."/>
            <person name="Edsinger-Gonzales E."/>
            <person name="Havlak P."/>
            <person name="Hellsten U."/>
            <person name="Kuo D.H."/>
            <person name="Larsson T."/>
            <person name="Lv J."/>
            <person name="Arendt D."/>
            <person name="Savage R."/>
            <person name="Osoegawa K."/>
            <person name="de Jong P."/>
            <person name="Grimwood J."/>
            <person name="Chapman J.A."/>
            <person name="Shapiro H."/>
            <person name="Aerts A."/>
            <person name="Otillar R.P."/>
            <person name="Terry A.Y."/>
            <person name="Boore J.L."/>
            <person name="Grigoriev I.V."/>
            <person name="Lindberg D.R."/>
            <person name="Seaver E.C."/>
            <person name="Weisblat D.A."/>
            <person name="Putnam N.H."/>
            <person name="Rokhsar D.S."/>
        </authorList>
    </citation>
    <scope>NUCLEOTIDE SEQUENCE</scope>
    <source>
        <strain evidence="3 5">I ESC-2004</strain>
    </source>
</reference>
<keyword evidence="1" id="KW-0732">Signal</keyword>